<accession>A0A919CPY2</accession>
<reference evidence="2" key="2">
    <citation type="submission" date="2020-09" db="EMBL/GenBank/DDBJ databases">
        <authorList>
            <person name="Sun Q."/>
            <person name="Kim S."/>
        </authorList>
    </citation>
    <scope>NUCLEOTIDE SEQUENCE</scope>
    <source>
        <strain evidence="2">KCTC 42651</strain>
    </source>
</reference>
<comment type="caution">
    <text evidence="2">The sequence shown here is derived from an EMBL/GenBank/DDBJ whole genome shotgun (WGS) entry which is preliminary data.</text>
</comment>
<dbReference type="Pfam" id="PF02515">
    <property type="entry name" value="CoA_transf_3"/>
    <property type="match status" value="1"/>
</dbReference>
<dbReference type="RefSeq" id="WP_189988236.1">
    <property type="nucleotide sequence ID" value="NZ_BMZS01000003.1"/>
</dbReference>
<sequence>MSRAFDGIRVIDFTQVLSGPYLTLQLALLGAEVIKVEPPQGGDQMRDRMLPSPLADRGMASAFLALNHSKRSLALDLKDPRGRRIALDLIKTADVVVHNFRGGVIDRLDLGWETVRAVNPKVVYCALTGYGSTGPKAAEAAYDGAVQAASGMMMSNGHESTGPTRTGYFPVDLFTGQAGAFAVAAALFRRERTGEGQYLDLAMLDSALAIQAPSVCQYTVDGTLGRLIGNSSATHLPTADCFPTGDGLVLMSATMQHHAQAIFEEAGLGHLMQDPRFADTAARRANAALVRDTIVEAFAKDTAANWAARLGKRGVPIAKVNTMAEAVADPQLAYRGILLDVPPPQGFDEPMRLTGAPFVADVDGPAAAGPPPVLGQDGDAVLGELGLSAADIAALREAGVVGDASG</sequence>
<dbReference type="EMBL" id="BMZS01000003">
    <property type="protein sequence ID" value="GHD45692.1"/>
    <property type="molecule type" value="Genomic_DNA"/>
</dbReference>
<evidence type="ECO:0000313" key="3">
    <source>
        <dbReference type="Proteomes" id="UP000630353"/>
    </source>
</evidence>
<gene>
    <name evidence="2" type="ORF">GCM10017083_13980</name>
</gene>
<evidence type="ECO:0000256" key="1">
    <source>
        <dbReference type="ARBA" id="ARBA00022679"/>
    </source>
</evidence>
<dbReference type="Proteomes" id="UP000630353">
    <property type="component" value="Unassembled WGS sequence"/>
</dbReference>
<dbReference type="PANTHER" id="PTHR48207:SF3">
    <property type="entry name" value="SUCCINATE--HYDROXYMETHYLGLUTARATE COA-TRANSFERASE"/>
    <property type="match status" value="1"/>
</dbReference>
<reference evidence="2" key="1">
    <citation type="journal article" date="2014" name="Int. J. Syst. Evol. Microbiol.">
        <title>Complete genome sequence of Corynebacterium casei LMG S-19264T (=DSM 44701T), isolated from a smear-ripened cheese.</title>
        <authorList>
            <consortium name="US DOE Joint Genome Institute (JGI-PGF)"/>
            <person name="Walter F."/>
            <person name="Albersmeier A."/>
            <person name="Kalinowski J."/>
            <person name="Ruckert C."/>
        </authorList>
    </citation>
    <scope>NUCLEOTIDE SEQUENCE</scope>
    <source>
        <strain evidence="2">KCTC 42651</strain>
    </source>
</reference>
<name>A0A919CPY2_9PROT</name>
<dbReference type="InterPro" id="IPR050483">
    <property type="entry name" value="CoA-transferase_III_domain"/>
</dbReference>
<protein>
    <submittedName>
        <fullName evidence="2">CoA transferase</fullName>
    </submittedName>
</protein>
<dbReference type="InterPro" id="IPR023606">
    <property type="entry name" value="CoA-Trfase_III_dom_1_sf"/>
</dbReference>
<dbReference type="SUPFAM" id="SSF89796">
    <property type="entry name" value="CoA-transferase family III (CaiB/BaiF)"/>
    <property type="match status" value="1"/>
</dbReference>
<keyword evidence="3" id="KW-1185">Reference proteome</keyword>
<dbReference type="Gene3D" id="3.40.50.10540">
    <property type="entry name" value="Crotonobetainyl-coa:carnitine coa-transferase, domain 1"/>
    <property type="match status" value="1"/>
</dbReference>
<dbReference type="GO" id="GO:0008410">
    <property type="term" value="F:CoA-transferase activity"/>
    <property type="evidence" value="ECO:0007669"/>
    <property type="project" value="TreeGrafter"/>
</dbReference>
<dbReference type="PANTHER" id="PTHR48207">
    <property type="entry name" value="SUCCINATE--HYDROXYMETHYLGLUTARATE COA-TRANSFERASE"/>
    <property type="match status" value="1"/>
</dbReference>
<dbReference type="InterPro" id="IPR003673">
    <property type="entry name" value="CoA-Trfase_fam_III"/>
</dbReference>
<dbReference type="AlphaFoldDB" id="A0A919CPY2"/>
<evidence type="ECO:0000313" key="2">
    <source>
        <dbReference type="EMBL" id="GHD45692.1"/>
    </source>
</evidence>
<dbReference type="InterPro" id="IPR044855">
    <property type="entry name" value="CoA-Trfase_III_dom3_sf"/>
</dbReference>
<organism evidence="2 3">
    <name type="scientific">Thalassobaculum fulvum</name>
    <dbReference type="NCBI Taxonomy" id="1633335"/>
    <lineage>
        <taxon>Bacteria</taxon>
        <taxon>Pseudomonadati</taxon>
        <taxon>Pseudomonadota</taxon>
        <taxon>Alphaproteobacteria</taxon>
        <taxon>Rhodospirillales</taxon>
        <taxon>Thalassobaculaceae</taxon>
        <taxon>Thalassobaculum</taxon>
    </lineage>
</organism>
<keyword evidence="1 2" id="KW-0808">Transferase</keyword>
<dbReference type="Gene3D" id="3.30.1540.10">
    <property type="entry name" value="formyl-coa transferase, domain 3"/>
    <property type="match status" value="1"/>
</dbReference>
<proteinExistence type="predicted"/>